<sequence>MMLPLAMSPWEGLLHGLAVALTPEHLLAALVGALLGTIMGLVPGIGPVSGAAILLPLTYVFDPLTGMIVIAGMFYGIMYGGSTTSVLLNMPGEAPSVVAAFEGYPLAQQGRAGPALGVIAIASFIAGTGSVILLSAVAAPVAQAAVIFGSAEYFALTLGGLIVLSRVMGGSLAAGLLPLAFGLFLGILGEDAISGAARYTFGVREVSQGVSIVALAVGLFGLAEILRLLVHRGEVPKVGSLRWRSLIPTRDDLRNSAGPWLRGGGIGFGMGLLPGPSISLATLLSYRVESLVGRDRKKFGKGAISGLAGPEAANNAAATSSMIPLLALGLPFSATLAVMLVAMQVHGIQPGPQLVSSHPDLFWGLIASLLIGNVMLLVLNINFIRVWVAMLRVPNWILLPSVVALCWAGIYSFRLSWFDLAAAAVLAVLGFCMIRFNFQIVPVLLGALIGPLVERHFRQGLTAANGELSYFVTQPIAAGIWAVVALLVIGLPLLRFFAGRRRQPESDAAA</sequence>
<feature type="transmembrane region" description="Helical" evidence="1">
    <location>
        <begin position="325"/>
        <end position="349"/>
    </location>
</feature>
<evidence type="ECO:0000256" key="1">
    <source>
        <dbReference type="SAM" id="Phobius"/>
    </source>
</evidence>
<comment type="caution">
    <text evidence="3">The sequence shown here is derived from an EMBL/GenBank/DDBJ whole genome shotgun (WGS) entry which is preliminary data.</text>
</comment>
<evidence type="ECO:0000259" key="2">
    <source>
        <dbReference type="Pfam" id="PF01970"/>
    </source>
</evidence>
<feature type="transmembrane region" description="Helical" evidence="1">
    <location>
        <begin position="144"/>
        <end position="164"/>
    </location>
</feature>
<dbReference type="Proteomes" id="UP001260872">
    <property type="component" value="Unassembled WGS sequence"/>
</dbReference>
<keyword evidence="1" id="KW-1133">Transmembrane helix</keyword>
<accession>A0ABU1FRB8</accession>
<organism evidence="3 4">
    <name type="scientific">Nesterenkonia flava</name>
    <dbReference type="NCBI Taxonomy" id="469799"/>
    <lineage>
        <taxon>Bacteria</taxon>
        <taxon>Bacillati</taxon>
        <taxon>Actinomycetota</taxon>
        <taxon>Actinomycetes</taxon>
        <taxon>Micrococcales</taxon>
        <taxon>Micrococcaceae</taxon>
        <taxon>Nesterenkonia</taxon>
    </lineage>
</organism>
<feature type="transmembrane region" description="Helical" evidence="1">
    <location>
        <begin position="361"/>
        <end position="381"/>
    </location>
</feature>
<keyword evidence="1" id="KW-0472">Membrane</keyword>
<feature type="transmembrane region" description="Helical" evidence="1">
    <location>
        <begin position="393"/>
        <end position="411"/>
    </location>
</feature>
<dbReference type="InterPro" id="IPR002823">
    <property type="entry name" value="DUF112_TM"/>
</dbReference>
<keyword evidence="1" id="KW-0812">Transmembrane</keyword>
<dbReference type="EMBL" id="JAVKGT010000006">
    <property type="protein sequence ID" value="MDR5711208.1"/>
    <property type="molecule type" value="Genomic_DNA"/>
</dbReference>
<reference evidence="4" key="1">
    <citation type="submission" date="2023-07" db="EMBL/GenBank/DDBJ databases">
        <title>Description of three actinobacteria isolated from air of manufacturing shop in a pharmaceutical factory.</title>
        <authorList>
            <person name="Zhang D.-F."/>
        </authorList>
    </citation>
    <scope>NUCLEOTIDE SEQUENCE [LARGE SCALE GENOMIC DNA]</scope>
    <source>
        <strain evidence="4">CCTCC AB 207010</strain>
    </source>
</reference>
<feature type="transmembrane region" description="Helical" evidence="1">
    <location>
        <begin position="209"/>
        <end position="230"/>
    </location>
</feature>
<dbReference type="PANTHER" id="PTHR35342">
    <property type="entry name" value="TRICARBOXYLIC TRANSPORT PROTEIN"/>
    <property type="match status" value="1"/>
</dbReference>
<feature type="transmembrane region" description="Helical" evidence="1">
    <location>
        <begin position="115"/>
        <end position="138"/>
    </location>
</feature>
<protein>
    <submittedName>
        <fullName evidence="3">Tripartite tricarboxylate transporter permease</fullName>
    </submittedName>
</protein>
<evidence type="ECO:0000313" key="3">
    <source>
        <dbReference type="EMBL" id="MDR5711208.1"/>
    </source>
</evidence>
<name>A0ABU1FRB8_9MICC</name>
<evidence type="ECO:0000313" key="4">
    <source>
        <dbReference type="Proteomes" id="UP001260872"/>
    </source>
</evidence>
<gene>
    <name evidence="3" type="ORF">RH857_03505</name>
</gene>
<feature type="transmembrane region" description="Helical" evidence="1">
    <location>
        <begin position="171"/>
        <end position="189"/>
    </location>
</feature>
<keyword evidence="4" id="KW-1185">Reference proteome</keyword>
<feature type="transmembrane region" description="Helical" evidence="1">
    <location>
        <begin position="478"/>
        <end position="498"/>
    </location>
</feature>
<feature type="domain" description="DUF112" evidence="2">
    <location>
        <begin position="26"/>
        <end position="445"/>
    </location>
</feature>
<dbReference type="PANTHER" id="PTHR35342:SF5">
    <property type="entry name" value="TRICARBOXYLIC TRANSPORT PROTEIN"/>
    <property type="match status" value="1"/>
</dbReference>
<proteinExistence type="predicted"/>
<dbReference type="RefSeq" id="WP_310536594.1">
    <property type="nucleotide sequence ID" value="NZ_BAAAOC010000092.1"/>
</dbReference>
<dbReference type="Pfam" id="PF01970">
    <property type="entry name" value="TctA"/>
    <property type="match status" value="1"/>
</dbReference>